<dbReference type="CDD" id="cd00146">
    <property type="entry name" value="PKD"/>
    <property type="match status" value="1"/>
</dbReference>
<dbReference type="GO" id="GO:0005576">
    <property type="term" value="C:extracellular region"/>
    <property type="evidence" value="ECO:0007669"/>
    <property type="project" value="InterPro"/>
</dbReference>
<dbReference type="Pfam" id="PF02839">
    <property type="entry name" value="CBM_5_12"/>
    <property type="match status" value="1"/>
</dbReference>
<feature type="compositionally biased region" description="Polar residues" evidence="2">
    <location>
        <begin position="106"/>
        <end position="117"/>
    </location>
</feature>
<reference evidence="4 5" key="1">
    <citation type="journal article" date="2014" name="PLoS Genet.">
        <title>Phylogenetically driven sequencing of extremely halophilic archaea reveals strategies for static and dynamic osmo-response.</title>
        <authorList>
            <person name="Becker E.A."/>
            <person name="Seitzer P.M."/>
            <person name="Tritt A."/>
            <person name="Larsen D."/>
            <person name="Krusor M."/>
            <person name="Yao A.I."/>
            <person name="Wu D."/>
            <person name="Madern D."/>
            <person name="Eisen J.A."/>
            <person name="Darling A.E."/>
            <person name="Facciotti M.T."/>
        </authorList>
    </citation>
    <scope>NUCLEOTIDE SEQUENCE [LARGE SCALE GENOMIC DNA]</scope>
    <source>
        <strain evidence="4 5">DSM 5350</strain>
    </source>
</reference>
<evidence type="ECO:0000256" key="1">
    <source>
        <dbReference type="ARBA" id="ARBA00022801"/>
    </source>
</evidence>
<dbReference type="Proteomes" id="UP000011669">
    <property type="component" value="Unassembled WGS sequence"/>
</dbReference>
<accession>M0MSJ8</accession>
<dbReference type="CDD" id="cd12215">
    <property type="entry name" value="ChiC_BD"/>
    <property type="match status" value="1"/>
</dbReference>
<sequence>MKHTRRSLLQKVSTLPIAAYGLSGIAAAADCSGVPAYDSGTTYLGGDQVIYEGSLWTAEWWTKGTTPATSENVWTKQGDCGPVNDGPTASFTASPSTPDPGASVTFDASGSSDPDGSITSYEWTFGDGTAGSGQTASHVYDAAGDYTVTLTVTDDAGASAATSTTVGVGDTGGGGGGGPVSATTTLAEFYAEYDKDFYPAETEGGVPGLLKNELPADASQHGVDLTAIQDNADDGSIELRALGDRGLGLVKRFTADGVPRETTARLMPWLTSLPETTEPIPFNDGSGRNGGLTADTGPVSATNDPPVFVQDAWPSGAQFDDVYHQSRRSDWSSGVSDTQYTNADNPIIDATTKKNHPVTGASLGNGFTANAPLEGTAELHGDGWIFDQSLIFENTTDVPLLIDGAVVWWVGASKGGRGLDQFSYDNAQRKNFSVGHPQRDVIEVSLPAADKPGPFQGTDAPLSAYGVRIAQHNNPYMYRTCYPNQKFSMTYQNVTGPGQYDWPLTDLVDVMLETCHVEFREDMSSINQNTELVATLDMKNRYGN</sequence>
<dbReference type="SMART" id="SM00089">
    <property type="entry name" value="PKD"/>
    <property type="match status" value="1"/>
</dbReference>
<dbReference type="SUPFAM" id="SSF51055">
    <property type="entry name" value="Carbohydrate binding domain"/>
    <property type="match status" value="1"/>
</dbReference>
<dbReference type="InterPro" id="IPR000601">
    <property type="entry name" value="PKD_dom"/>
</dbReference>
<name>M0MSJ8_9EURY</name>
<dbReference type="GO" id="GO:0030246">
    <property type="term" value="F:carbohydrate binding"/>
    <property type="evidence" value="ECO:0007669"/>
    <property type="project" value="InterPro"/>
</dbReference>
<dbReference type="Pfam" id="PF18911">
    <property type="entry name" value="PKD_4"/>
    <property type="match status" value="1"/>
</dbReference>
<dbReference type="EMBL" id="AOMD01000005">
    <property type="protein sequence ID" value="EMA47435.1"/>
    <property type="molecule type" value="Genomic_DNA"/>
</dbReference>
<feature type="domain" description="PKD" evidence="3">
    <location>
        <begin position="87"/>
        <end position="168"/>
    </location>
</feature>
<dbReference type="GO" id="GO:0004553">
    <property type="term" value="F:hydrolase activity, hydrolyzing O-glycosyl compounds"/>
    <property type="evidence" value="ECO:0007669"/>
    <property type="project" value="InterPro"/>
</dbReference>
<evidence type="ECO:0000313" key="4">
    <source>
        <dbReference type="EMBL" id="EMA47435.1"/>
    </source>
</evidence>
<dbReference type="RefSeq" id="WP_006076157.1">
    <property type="nucleotide sequence ID" value="NZ_AOMD01000005.1"/>
</dbReference>
<keyword evidence="5" id="KW-1185">Reference proteome</keyword>
<dbReference type="InterPro" id="IPR013783">
    <property type="entry name" value="Ig-like_fold"/>
</dbReference>
<feature type="compositionally biased region" description="Polar residues" evidence="2">
    <location>
        <begin position="87"/>
        <end position="96"/>
    </location>
</feature>
<evidence type="ECO:0000256" key="2">
    <source>
        <dbReference type="SAM" id="MobiDB-lite"/>
    </source>
</evidence>
<dbReference type="PATRIC" id="fig|1227455.4.peg.370"/>
<protein>
    <submittedName>
        <fullName evidence="4">PKD domain-containing protein</fullName>
    </submittedName>
</protein>
<dbReference type="InParanoid" id="M0MSJ8"/>
<keyword evidence="1" id="KW-0378">Hydrolase</keyword>
<organism evidence="4 5">
    <name type="scientific">Halococcus saccharolyticus DSM 5350</name>
    <dbReference type="NCBI Taxonomy" id="1227455"/>
    <lineage>
        <taxon>Archaea</taxon>
        <taxon>Methanobacteriati</taxon>
        <taxon>Methanobacteriota</taxon>
        <taxon>Stenosarchaea group</taxon>
        <taxon>Halobacteria</taxon>
        <taxon>Halobacteriales</taxon>
        <taxon>Halococcaceae</taxon>
        <taxon>Halococcus</taxon>
    </lineage>
</organism>
<dbReference type="SUPFAM" id="SSF49299">
    <property type="entry name" value="PKD domain"/>
    <property type="match status" value="1"/>
</dbReference>
<dbReference type="Gene3D" id="2.60.40.10">
    <property type="entry name" value="Immunoglobulins"/>
    <property type="match status" value="1"/>
</dbReference>
<feature type="region of interest" description="Disordered" evidence="2">
    <location>
        <begin position="78"/>
        <end position="117"/>
    </location>
</feature>
<dbReference type="OrthoDB" id="8638at2157"/>
<evidence type="ECO:0000313" key="5">
    <source>
        <dbReference type="Proteomes" id="UP000011669"/>
    </source>
</evidence>
<dbReference type="AlphaFoldDB" id="M0MSJ8"/>
<dbReference type="InterPro" id="IPR036573">
    <property type="entry name" value="CBM_sf_5/12"/>
</dbReference>
<comment type="caution">
    <text evidence="4">The sequence shown here is derived from an EMBL/GenBank/DDBJ whole genome shotgun (WGS) entry which is preliminary data.</text>
</comment>
<evidence type="ECO:0000259" key="3">
    <source>
        <dbReference type="PROSITE" id="PS50093"/>
    </source>
</evidence>
<dbReference type="Gene3D" id="2.10.10.20">
    <property type="entry name" value="Carbohydrate-binding module superfamily 5/12"/>
    <property type="match status" value="1"/>
</dbReference>
<proteinExistence type="predicted"/>
<dbReference type="SMART" id="SM00495">
    <property type="entry name" value="ChtBD3"/>
    <property type="match status" value="1"/>
</dbReference>
<dbReference type="InterPro" id="IPR022409">
    <property type="entry name" value="PKD/Chitinase_dom"/>
</dbReference>
<dbReference type="InterPro" id="IPR003610">
    <property type="entry name" value="CBM5/12"/>
</dbReference>
<dbReference type="PROSITE" id="PS50093">
    <property type="entry name" value="PKD"/>
    <property type="match status" value="1"/>
</dbReference>
<dbReference type="GO" id="GO:0005975">
    <property type="term" value="P:carbohydrate metabolic process"/>
    <property type="evidence" value="ECO:0007669"/>
    <property type="project" value="InterPro"/>
</dbReference>
<dbReference type="InterPro" id="IPR035986">
    <property type="entry name" value="PKD_dom_sf"/>
</dbReference>
<gene>
    <name evidence="4" type="ORF">C449_01776</name>
</gene>
<dbReference type="STRING" id="1227455.C449_01776"/>